<name>A0A2P2PNG2_RHIMU</name>
<evidence type="ECO:0000256" key="1">
    <source>
        <dbReference type="SAM" id="Phobius"/>
    </source>
</evidence>
<proteinExistence type="predicted"/>
<keyword evidence="1" id="KW-0812">Transmembrane</keyword>
<protein>
    <submittedName>
        <fullName evidence="2">Uncharacterized protein</fullName>
    </submittedName>
</protein>
<sequence>MQNCMSVSVFLVYTVGVEVDFLMLLPIIHHYKKVKNKNDEL</sequence>
<organism evidence="2">
    <name type="scientific">Rhizophora mucronata</name>
    <name type="common">Asiatic mangrove</name>
    <dbReference type="NCBI Taxonomy" id="61149"/>
    <lineage>
        <taxon>Eukaryota</taxon>
        <taxon>Viridiplantae</taxon>
        <taxon>Streptophyta</taxon>
        <taxon>Embryophyta</taxon>
        <taxon>Tracheophyta</taxon>
        <taxon>Spermatophyta</taxon>
        <taxon>Magnoliopsida</taxon>
        <taxon>eudicotyledons</taxon>
        <taxon>Gunneridae</taxon>
        <taxon>Pentapetalae</taxon>
        <taxon>rosids</taxon>
        <taxon>fabids</taxon>
        <taxon>Malpighiales</taxon>
        <taxon>Rhizophoraceae</taxon>
        <taxon>Rhizophora</taxon>
    </lineage>
</organism>
<dbReference type="AlphaFoldDB" id="A0A2P2PNG2"/>
<keyword evidence="1" id="KW-0472">Membrane</keyword>
<feature type="transmembrane region" description="Helical" evidence="1">
    <location>
        <begin position="6"/>
        <end position="28"/>
    </location>
</feature>
<keyword evidence="1" id="KW-1133">Transmembrane helix</keyword>
<reference evidence="2" key="1">
    <citation type="submission" date="2018-02" db="EMBL/GenBank/DDBJ databases">
        <title>Rhizophora mucronata_Transcriptome.</title>
        <authorList>
            <person name="Meera S.P."/>
            <person name="Sreeshan A."/>
            <person name="Augustine A."/>
        </authorList>
    </citation>
    <scope>NUCLEOTIDE SEQUENCE</scope>
    <source>
        <tissue evidence="2">Leaf</tissue>
    </source>
</reference>
<dbReference type="EMBL" id="GGEC01075788">
    <property type="protein sequence ID" value="MBX56272.1"/>
    <property type="molecule type" value="Transcribed_RNA"/>
</dbReference>
<evidence type="ECO:0000313" key="2">
    <source>
        <dbReference type="EMBL" id="MBX56272.1"/>
    </source>
</evidence>
<accession>A0A2P2PNG2</accession>